<evidence type="ECO:0000313" key="9">
    <source>
        <dbReference type="Proteomes" id="UP000224854"/>
    </source>
</evidence>
<feature type="transmembrane region" description="Helical" evidence="5">
    <location>
        <begin position="69"/>
        <end position="91"/>
    </location>
</feature>
<sequence>MSTVINICIRAFALLWTLLITALIGNVIASNRDGSMSAINYAMFVAALSWVVSLYGIGSALMTSIASPIVMVVLDALTLIFSLVSAIVLAAKLRAVDCGNLSLEHLPSNWIALGSKSVVKRCREVQASTAFMWFLFACFCASLFFSIMESQSGGGLGGLSLGRRKGASKPSMSQVAA</sequence>
<dbReference type="GO" id="GO:0032126">
    <property type="term" value="C:eisosome"/>
    <property type="evidence" value="ECO:0007669"/>
    <property type="project" value="TreeGrafter"/>
</dbReference>
<evidence type="ECO:0000256" key="1">
    <source>
        <dbReference type="ARBA" id="ARBA00004141"/>
    </source>
</evidence>
<evidence type="ECO:0000256" key="2">
    <source>
        <dbReference type="ARBA" id="ARBA00022692"/>
    </source>
</evidence>
<dbReference type="Pfam" id="PF01284">
    <property type="entry name" value="MARVEL"/>
    <property type="match status" value="1"/>
</dbReference>
<dbReference type="GO" id="GO:0005886">
    <property type="term" value="C:plasma membrane"/>
    <property type="evidence" value="ECO:0007669"/>
    <property type="project" value="TreeGrafter"/>
</dbReference>
<evidence type="ECO:0000256" key="5">
    <source>
        <dbReference type="SAM" id="Phobius"/>
    </source>
</evidence>
<dbReference type="GO" id="GO:0070941">
    <property type="term" value="P:eisosome assembly"/>
    <property type="evidence" value="ECO:0007669"/>
    <property type="project" value="TreeGrafter"/>
</dbReference>
<dbReference type="EMBL" id="NJEU01000982">
    <property type="protein sequence ID" value="PHH69194.1"/>
    <property type="molecule type" value="Genomic_DNA"/>
</dbReference>
<dbReference type="InterPro" id="IPR008253">
    <property type="entry name" value="Marvel"/>
</dbReference>
<evidence type="ECO:0000259" key="7">
    <source>
        <dbReference type="Pfam" id="PF01284"/>
    </source>
</evidence>
<evidence type="ECO:0000313" key="8">
    <source>
        <dbReference type="EMBL" id="PHH69194.1"/>
    </source>
</evidence>
<feature type="chain" id="PRO_5012925689" description="MARVEL domain-containing protein" evidence="6">
    <location>
        <begin position="30"/>
        <end position="177"/>
    </location>
</feature>
<keyword evidence="3 5" id="KW-1133">Transmembrane helix</keyword>
<dbReference type="Proteomes" id="UP000224854">
    <property type="component" value="Unassembled WGS sequence"/>
</dbReference>
<dbReference type="InterPro" id="IPR052649">
    <property type="entry name" value="NCE102-like"/>
</dbReference>
<evidence type="ECO:0000256" key="3">
    <source>
        <dbReference type="ARBA" id="ARBA00022989"/>
    </source>
</evidence>
<comment type="subcellular location">
    <subcellularLocation>
        <location evidence="1">Membrane</location>
        <topology evidence="1">Multi-pass membrane protein</topology>
    </subcellularLocation>
</comment>
<reference evidence="8 9" key="1">
    <citation type="submission" date="2017-06" db="EMBL/GenBank/DDBJ databases">
        <title>Ant-infecting Ophiocordyceps genomes reveal a high diversity of potential behavioral manipulation genes and a possible major role for enterotoxins.</title>
        <authorList>
            <person name="De Bekker C."/>
            <person name="Evans H.C."/>
            <person name="Brachmann A."/>
            <person name="Hughes D.P."/>
        </authorList>
    </citation>
    <scope>NUCLEOTIDE SEQUENCE [LARGE SCALE GENOMIC DNA]</scope>
    <source>
        <strain evidence="8 9">1348a</strain>
    </source>
</reference>
<dbReference type="PANTHER" id="PTHR28165:SF1">
    <property type="entry name" value="NON-CLASSICAL EXPORT PROTEIN 2-RELATED"/>
    <property type="match status" value="1"/>
</dbReference>
<comment type="caution">
    <text evidence="8">The sequence shown here is derived from an EMBL/GenBank/DDBJ whole genome shotgun (WGS) entry which is preliminary data.</text>
</comment>
<evidence type="ECO:0000256" key="6">
    <source>
        <dbReference type="SAM" id="SignalP"/>
    </source>
</evidence>
<feature type="transmembrane region" description="Helical" evidence="5">
    <location>
        <begin position="39"/>
        <end position="57"/>
    </location>
</feature>
<keyword evidence="9" id="KW-1185">Reference proteome</keyword>
<accession>A0A2C5YQ89</accession>
<feature type="signal peptide" evidence="6">
    <location>
        <begin position="1"/>
        <end position="29"/>
    </location>
</feature>
<feature type="transmembrane region" description="Helical" evidence="5">
    <location>
        <begin position="130"/>
        <end position="148"/>
    </location>
</feature>
<dbReference type="AlphaFoldDB" id="A0A2C5YQ89"/>
<name>A0A2C5YQ89_9HYPO</name>
<gene>
    <name evidence="8" type="ORF">CDD82_7944</name>
</gene>
<feature type="domain" description="MARVEL" evidence="7">
    <location>
        <begin position="6"/>
        <end position="145"/>
    </location>
</feature>
<protein>
    <recommendedName>
        <fullName evidence="7">MARVEL domain-containing protein</fullName>
    </recommendedName>
</protein>
<proteinExistence type="predicted"/>
<dbReference type="GO" id="GO:0072659">
    <property type="term" value="P:protein localization to plasma membrane"/>
    <property type="evidence" value="ECO:0007669"/>
    <property type="project" value="TreeGrafter"/>
</dbReference>
<dbReference type="PANTHER" id="PTHR28165">
    <property type="entry name" value="NON-CLASSICAL EXPORT PROTEIN 2-RELATED"/>
    <property type="match status" value="1"/>
</dbReference>
<organism evidence="8 9">
    <name type="scientific">Ophiocordyceps australis</name>
    <dbReference type="NCBI Taxonomy" id="1399860"/>
    <lineage>
        <taxon>Eukaryota</taxon>
        <taxon>Fungi</taxon>
        <taxon>Dikarya</taxon>
        <taxon>Ascomycota</taxon>
        <taxon>Pezizomycotina</taxon>
        <taxon>Sordariomycetes</taxon>
        <taxon>Hypocreomycetidae</taxon>
        <taxon>Hypocreales</taxon>
        <taxon>Ophiocordycipitaceae</taxon>
        <taxon>Ophiocordyceps</taxon>
    </lineage>
</organism>
<keyword evidence="4 5" id="KW-0472">Membrane</keyword>
<keyword evidence="2 5" id="KW-0812">Transmembrane</keyword>
<dbReference type="OrthoDB" id="5423111at2759"/>
<keyword evidence="6" id="KW-0732">Signal</keyword>
<evidence type="ECO:0000256" key="4">
    <source>
        <dbReference type="ARBA" id="ARBA00023136"/>
    </source>
</evidence>